<proteinExistence type="predicted"/>
<dbReference type="Gene3D" id="6.10.30.10">
    <property type="match status" value="1"/>
</dbReference>
<gene>
    <name evidence="3" type="ORF">JOC86_003733</name>
</gene>
<evidence type="ECO:0000259" key="2">
    <source>
        <dbReference type="Pfam" id="PF12172"/>
    </source>
</evidence>
<dbReference type="InterPro" id="IPR002878">
    <property type="entry name" value="ChsH2_C"/>
</dbReference>
<protein>
    <submittedName>
        <fullName evidence="3">OB-fold protein</fullName>
    </submittedName>
</protein>
<sequence>MDITLLSCEKCQTAFVPPKYACPHCFNEELVQKTMSGKGTIYSYTTIYSAPEKFASQVPYHIILVDLEHGPRITARMVDGEPSIDQKVELESIEDSVYWFFKR</sequence>
<dbReference type="Pfam" id="PF01796">
    <property type="entry name" value="OB_ChsH2_C"/>
    <property type="match status" value="1"/>
</dbReference>
<dbReference type="PANTHER" id="PTHR34075">
    <property type="entry name" value="BLR3430 PROTEIN"/>
    <property type="match status" value="1"/>
</dbReference>
<feature type="domain" description="ChsH2 C-terminal OB-fold" evidence="1">
    <location>
        <begin position="34"/>
        <end position="90"/>
    </location>
</feature>
<comment type="caution">
    <text evidence="3">The sequence shown here is derived from an EMBL/GenBank/DDBJ whole genome shotgun (WGS) entry which is preliminary data.</text>
</comment>
<evidence type="ECO:0000259" key="1">
    <source>
        <dbReference type="Pfam" id="PF01796"/>
    </source>
</evidence>
<reference evidence="3 4" key="1">
    <citation type="submission" date="2021-01" db="EMBL/GenBank/DDBJ databases">
        <title>Genomic Encyclopedia of Type Strains, Phase IV (KMG-IV): sequencing the most valuable type-strain genomes for metagenomic binning, comparative biology and taxonomic classification.</title>
        <authorList>
            <person name="Goeker M."/>
        </authorList>
    </citation>
    <scope>NUCLEOTIDE SEQUENCE [LARGE SCALE GENOMIC DNA]</scope>
    <source>
        <strain evidence="3 4">DSM 24834</strain>
    </source>
</reference>
<dbReference type="Pfam" id="PF12172">
    <property type="entry name" value="zf-ChsH2"/>
    <property type="match status" value="1"/>
</dbReference>
<dbReference type="PANTHER" id="PTHR34075:SF5">
    <property type="entry name" value="BLR3430 PROTEIN"/>
    <property type="match status" value="1"/>
</dbReference>
<name>A0ABS2NH17_9BACI</name>
<feature type="domain" description="ChsH2 rubredoxin-like zinc ribbon" evidence="2">
    <location>
        <begin position="8"/>
        <end position="30"/>
    </location>
</feature>
<dbReference type="InterPro" id="IPR012340">
    <property type="entry name" value="NA-bd_OB-fold"/>
</dbReference>
<dbReference type="SUPFAM" id="SSF50249">
    <property type="entry name" value="Nucleic acid-binding proteins"/>
    <property type="match status" value="1"/>
</dbReference>
<keyword evidence="4" id="KW-1185">Reference proteome</keyword>
<organism evidence="3 4">
    <name type="scientific">Rossellomorea pakistanensis</name>
    <dbReference type="NCBI Taxonomy" id="992288"/>
    <lineage>
        <taxon>Bacteria</taxon>
        <taxon>Bacillati</taxon>
        <taxon>Bacillota</taxon>
        <taxon>Bacilli</taxon>
        <taxon>Bacillales</taxon>
        <taxon>Bacillaceae</taxon>
        <taxon>Rossellomorea</taxon>
    </lineage>
</organism>
<accession>A0ABS2NH17</accession>
<dbReference type="EMBL" id="JAFBDZ010000004">
    <property type="protein sequence ID" value="MBM7587160.1"/>
    <property type="molecule type" value="Genomic_DNA"/>
</dbReference>
<evidence type="ECO:0000313" key="4">
    <source>
        <dbReference type="Proteomes" id="UP001646157"/>
    </source>
</evidence>
<evidence type="ECO:0000313" key="3">
    <source>
        <dbReference type="EMBL" id="MBM7587160.1"/>
    </source>
</evidence>
<dbReference type="InterPro" id="IPR022002">
    <property type="entry name" value="ChsH2_Znr"/>
</dbReference>
<dbReference type="RefSeq" id="WP_205174362.1">
    <property type="nucleotide sequence ID" value="NZ_JAFBDZ010000004.1"/>
</dbReference>
<dbReference type="Proteomes" id="UP001646157">
    <property type="component" value="Unassembled WGS sequence"/>
</dbReference>
<dbReference type="InterPro" id="IPR052513">
    <property type="entry name" value="Thioester_dehydratase-like"/>
</dbReference>